<keyword evidence="3" id="KW-1185">Reference proteome</keyword>
<dbReference type="PANTHER" id="PTHR46586">
    <property type="entry name" value="ANKYRIN REPEAT-CONTAINING PROTEIN"/>
    <property type="match status" value="1"/>
</dbReference>
<dbReference type="InterPro" id="IPR052050">
    <property type="entry name" value="SecEffector_AnkRepeat"/>
</dbReference>
<dbReference type="Proteomes" id="UP000001396">
    <property type="component" value="Unassembled WGS sequence"/>
</dbReference>
<dbReference type="RefSeq" id="XP_020427173.1">
    <property type="nucleotide sequence ID" value="XM_020582473.1"/>
</dbReference>
<dbReference type="Pfam" id="PF12796">
    <property type="entry name" value="Ank_2"/>
    <property type="match status" value="1"/>
</dbReference>
<evidence type="ECO:0000256" key="1">
    <source>
        <dbReference type="SAM" id="MobiDB-lite"/>
    </source>
</evidence>
<organism evidence="2 3">
    <name type="scientific">Heterostelium pallidum (strain ATCC 26659 / Pp 5 / PN500)</name>
    <name type="common">Cellular slime mold</name>
    <name type="synonym">Polysphondylium pallidum</name>
    <dbReference type="NCBI Taxonomy" id="670386"/>
    <lineage>
        <taxon>Eukaryota</taxon>
        <taxon>Amoebozoa</taxon>
        <taxon>Evosea</taxon>
        <taxon>Eumycetozoa</taxon>
        <taxon>Dictyostelia</taxon>
        <taxon>Acytosteliales</taxon>
        <taxon>Acytosteliaceae</taxon>
        <taxon>Heterostelium</taxon>
    </lineage>
</organism>
<evidence type="ECO:0000313" key="3">
    <source>
        <dbReference type="Proteomes" id="UP000001396"/>
    </source>
</evidence>
<gene>
    <name evidence="2" type="ORF">PPL_11724</name>
</gene>
<dbReference type="SMART" id="SM00248">
    <property type="entry name" value="ANK"/>
    <property type="match status" value="5"/>
</dbReference>
<feature type="region of interest" description="Disordered" evidence="1">
    <location>
        <begin position="455"/>
        <end position="483"/>
    </location>
</feature>
<reference evidence="2 3" key="1">
    <citation type="journal article" date="2011" name="Genome Res.">
        <title>Phylogeny-wide analysis of social amoeba genomes highlights ancient origins for complex intercellular communication.</title>
        <authorList>
            <person name="Heidel A.J."/>
            <person name="Lawal H.M."/>
            <person name="Felder M."/>
            <person name="Schilde C."/>
            <person name="Helps N.R."/>
            <person name="Tunggal B."/>
            <person name="Rivero F."/>
            <person name="John U."/>
            <person name="Schleicher M."/>
            <person name="Eichinger L."/>
            <person name="Platzer M."/>
            <person name="Noegel A.A."/>
            <person name="Schaap P."/>
            <person name="Gloeckner G."/>
        </authorList>
    </citation>
    <scope>NUCLEOTIDE SEQUENCE [LARGE SCALE GENOMIC DNA]</scope>
    <source>
        <strain evidence="3">ATCC 26659 / Pp 5 / PN500</strain>
    </source>
</reference>
<sequence length="483" mass="55376">MEKSLFSYVIHNIVLKQLIFYYISYIHRAKDIKAEKWDVYSKSKNNLVYHGYTDLLKKSLKQTEISSKEKKLSQLAALRGHLDIVKLFQRRGDLSGNEVNICVNSGNLELFKYLADEVHQTVTVDAMDNCARLGDLKMLKWFHENRSEGCSYKAIDYSAINNNTEIVQWLYENRTEGCSHVAFDWAARNGNIPMLQMLLVKNNNVHNFTTKAIDLAAEQGQLEVLEYLRVNFPDLKCTTDAVDNAAANGHLEVIKHLLTHRREGGSNMAMHCAAVSGHLDIVRYLHENSTVGCLSSTISLAIRRSQQEVVRFLLDNRGERDHSELTSACVMGDMSTAQLLIEHYRYVPNIITLELTIDAGKMDTFLYAYSRIVVDPVRVAMRLVFSGHGEMFKYYLDHLDLFGGFDIRSYKVTNYESVGPLENYINEKSKKRMLSYHFYITTIYINNYLKSLDLPESSSPSPSKNTKKTTISRRSSKKNREIK</sequence>
<dbReference type="GeneID" id="31367192"/>
<dbReference type="Pfam" id="PF13637">
    <property type="entry name" value="Ank_4"/>
    <property type="match status" value="1"/>
</dbReference>
<dbReference type="PANTHER" id="PTHR46586:SF3">
    <property type="entry name" value="ANKYRIN REPEAT-CONTAINING PROTEIN"/>
    <property type="match status" value="1"/>
</dbReference>
<dbReference type="InParanoid" id="D3BUA5"/>
<protein>
    <recommendedName>
        <fullName evidence="4">Ankyrin repeat protein</fullName>
    </recommendedName>
</protein>
<dbReference type="OMA" id="VAGHIHI"/>
<feature type="compositionally biased region" description="Basic residues" evidence="1">
    <location>
        <begin position="465"/>
        <end position="477"/>
    </location>
</feature>
<feature type="compositionally biased region" description="Low complexity" evidence="1">
    <location>
        <begin position="455"/>
        <end position="464"/>
    </location>
</feature>
<name>D3BUA5_HETP5</name>
<accession>D3BUA5</accession>
<dbReference type="AlphaFoldDB" id="D3BUA5"/>
<proteinExistence type="predicted"/>
<dbReference type="SUPFAM" id="SSF48403">
    <property type="entry name" value="Ankyrin repeat"/>
    <property type="match status" value="1"/>
</dbReference>
<comment type="caution">
    <text evidence="2">The sequence shown here is derived from an EMBL/GenBank/DDBJ whole genome shotgun (WGS) entry which is preliminary data.</text>
</comment>
<dbReference type="EMBL" id="ADBJ01000059">
    <property type="protein sequence ID" value="EFA75039.1"/>
    <property type="molecule type" value="Genomic_DNA"/>
</dbReference>
<evidence type="ECO:0000313" key="2">
    <source>
        <dbReference type="EMBL" id="EFA75039.1"/>
    </source>
</evidence>
<dbReference type="InterPro" id="IPR036770">
    <property type="entry name" value="Ankyrin_rpt-contain_sf"/>
</dbReference>
<evidence type="ECO:0008006" key="4">
    <source>
        <dbReference type="Google" id="ProtNLM"/>
    </source>
</evidence>
<dbReference type="Gene3D" id="1.25.40.20">
    <property type="entry name" value="Ankyrin repeat-containing domain"/>
    <property type="match status" value="3"/>
</dbReference>
<dbReference type="InterPro" id="IPR002110">
    <property type="entry name" value="Ankyrin_rpt"/>
</dbReference>